<keyword evidence="1" id="KW-0479">Metal-binding</keyword>
<feature type="domain" description="EF-hand" evidence="4">
    <location>
        <begin position="118"/>
        <end position="149"/>
    </location>
</feature>
<name>A0AAW1VYH6_RUBAR</name>
<comment type="caution">
    <text evidence="5">The sequence shown here is derived from an EMBL/GenBank/DDBJ whole genome shotgun (WGS) entry which is preliminary data.</text>
</comment>
<dbReference type="PROSITE" id="PS00018">
    <property type="entry name" value="EF_HAND_1"/>
    <property type="match status" value="3"/>
</dbReference>
<evidence type="ECO:0000259" key="4">
    <source>
        <dbReference type="PROSITE" id="PS50222"/>
    </source>
</evidence>
<protein>
    <recommendedName>
        <fullName evidence="4">EF-hand domain-containing protein</fullName>
    </recommendedName>
</protein>
<keyword evidence="6" id="KW-1185">Reference proteome</keyword>
<evidence type="ECO:0000313" key="5">
    <source>
        <dbReference type="EMBL" id="KAK9911515.1"/>
    </source>
</evidence>
<dbReference type="InterPro" id="IPR002048">
    <property type="entry name" value="EF_hand_dom"/>
</dbReference>
<dbReference type="Gene3D" id="1.10.238.10">
    <property type="entry name" value="EF-hand"/>
    <property type="match status" value="2"/>
</dbReference>
<keyword evidence="3" id="KW-0106">Calcium</keyword>
<dbReference type="EMBL" id="JBEDUW010000007">
    <property type="protein sequence ID" value="KAK9911515.1"/>
    <property type="molecule type" value="Genomic_DNA"/>
</dbReference>
<dbReference type="InterPro" id="IPR011992">
    <property type="entry name" value="EF-hand-dom_pair"/>
</dbReference>
<proteinExistence type="predicted"/>
<feature type="domain" description="EF-hand" evidence="4">
    <location>
        <begin position="85"/>
        <end position="117"/>
    </location>
</feature>
<dbReference type="Pfam" id="PF13499">
    <property type="entry name" value="EF-hand_7"/>
    <property type="match status" value="2"/>
</dbReference>
<dbReference type="PROSITE" id="PS50222">
    <property type="entry name" value="EF_HAND_2"/>
    <property type="match status" value="4"/>
</dbReference>
<feature type="domain" description="EF-hand" evidence="4">
    <location>
        <begin position="23"/>
        <end position="48"/>
    </location>
</feature>
<organism evidence="5 6">
    <name type="scientific">Rubus argutus</name>
    <name type="common">Southern blackberry</name>
    <dbReference type="NCBI Taxonomy" id="59490"/>
    <lineage>
        <taxon>Eukaryota</taxon>
        <taxon>Viridiplantae</taxon>
        <taxon>Streptophyta</taxon>
        <taxon>Embryophyta</taxon>
        <taxon>Tracheophyta</taxon>
        <taxon>Spermatophyta</taxon>
        <taxon>Magnoliopsida</taxon>
        <taxon>eudicotyledons</taxon>
        <taxon>Gunneridae</taxon>
        <taxon>Pentapetalae</taxon>
        <taxon>rosids</taxon>
        <taxon>fabids</taxon>
        <taxon>Rosales</taxon>
        <taxon>Rosaceae</taxon>
        <taxon>Rosoideae</taxon>
        <taxon>Rosoideae incertae sedis</taxon>
        <taxon>Rubus</taxon>
    </lineage>
</organism>
<accession>A0AAW1VYH6</accession>
<dbReference type="InterPro" id="IPR018247">
    <property type="entry name" value="EF_Hand_1_Ca_BS"/>
</dbReference>
<evidence type="ECO:0000256" key="3">
    <source>
        <dbReference type="ARBA" id="ARBA00022837"/>
    </source>
</evidence>
<keyword evidence="2" id="KW-0677">Repeat</keyword>
<dbReference type="AlphaFoldDB" id="A0AAW1VYH6"/>
<evidence type="ECO:0000256" key="2">
    <source>
        <dbReference type="ARBA" id="ARBA00022737"/>
    </source>
</evidence>
<dbReference type="GO" id="GO:0005509">
    <property type="term" value="F:calcium ion binding"/>
    <property type="evidence" value="ECO:0007669"/>
    <property type="project" value="InterPro"/>
</dbReference>
<evidence type="ECO:0000313" key="6">
    <source>
        <dbReference type="Proteomes" id="UP001457282"/>
    </source>
</evidence>
<dbReference type="SMART" id="SM00054">
    <property type="entry name" value="EFh"/>
    <property type="match status" value="4"/>
</dbReference>
<dbReference type="FunFam" id="1.10.238.10:FF:000178">
    <property type="entry name" value="Calmodulin-2 A"/>
    <property type="match status" value="1"/>
</dbReference>
<evidence type="ECO:0000256" key="1">
    <source>
        <dbReference type="ARBA" id="ARBA00022723"/>
    </source>
</evidence>
<dbReference type="GO" id="GO:0043226">
    <property type="term" value="C:organelle"/>
    <property type="evidence" value="ECO:0007669"/>
    <property type="project" value="UniProtKB-ARBA"/>
</dbReference>
<reference evidence="5 6" key="1">
    <citation type="journal article" date="2023" name="G3 (Bethesda)">
        <title>A chromosome-length genome assembly and annotation of blackberry (Rubus argutus, cv. 'Hillquist').</title>
        <authorList>
            <person name="Bruna T."/>
            <person name="Aryal R."/>
            <person name="Dudchenko O."/>
            <person name="Sargent D.J."/>
            <person name="Mead D."/>
            <person name="Buti M."/>
            <person name="Cavallini A."/>
            <person name="Hytonen T."/>
            <person name="Andres J."/>
            <person name="Pham M."/>
            <person name="Weisz D."/>
            <person name="Mascagni F."/>
            <person name="Usai G."/>
            <person name="Natali L."/>
            <person name="Bassil N."/>
            <person name="Fernandez G.E."/>
            <person name="Lomsadze A."/>
            <person name="Armour M."/>
            <person name="Olukolu B."/>
            <person name="Poorten T."/>
            <person name="Britton C."/>
            <person name="Davik J."/>
            <person name="Ashrafi H."/>
            <person name="Aiden E.L."/>
            <person name="Borodovsky M."/>
            <person name="Worthington M."/>
        </authorList>
    </citation>
    <scope>NUCLEOTIDE SEQUENCE [LARGE SCALE GENOMIC DNA]</scope>
    <source>
        <strain evidence="5">PI 553951</strain>
    </source>
</reference>
<gene>
    <name evidence="5" type="ORF">M0R45_035419</name>
</gene>
<dbReference type="Proteomes" id="UP001457282">
    <property type="component" value="Unassembled WGS sequence"/>
</dbReference>
<dbReference type="CDD" id="cd00051">
    <property type="entry name" value="EFh"/>
    <property type="match status" value="2"/>
</dbReference>
<dbReference type="InterPro" id="IPR039647">
    <property type="entry name" value="EF_hand_pair_protein_CML-like"/>
</dbReference>
<dbReference type="PANTHER" id="PTHR10891">
    <property type="entry name" value="EF-HAND CALCIUM-BINDING DOMAIN CONTAINING PROTEIN"/>
    <property type="match status" value="1"/>
</dbReference>
<sequence length="149" mass="16891">MSSSFNSSRSGSGVVVPMEEVQKVFNNNRDGKISCEELKNFFRVLGWEMTPEEVQTMLSEFDKDNDGHIDLEEFTEIMNGSPSGKELRDAFDLYDLDRNGLMSASELHEVLNRLGKKCSIAECTVMITKLDVDGDGFVNFQEFKKMMKP</sequence>
<feature type="domain" description="EF-hand" evidence="4">
    <location>
        <begin position="49"/>
        <end position="84"/>
    </location>
</feature>
<dbReference type="SUPFAM" id="SSF47473">
    <property type="entry name" value="EF-hand"/>
    <property type="match status" value="1"/>
</dbReference>